<feature type="signal peptide" evidence="3">
    <location>
        <begin position="1"/>
        <end position="19"/>
    </location>
</feature>
<keyword evidence="2" id="KW-0472">Membrane</keyword>
<feature type="domain" description="Tip attachment protein J" evidence="4">
    <location>
        <begin position="327"/>
        <end position="482"/>
    </location>
</feature>
<name>A0ABT8ZWC6_9SPHN</name>
<accession>A0ABT8ZWC6</accession>
<dbReference type="EMBL" id="JAUQSZ010000001">
    <property type="protein sequence ID" value="MDO7841071.1"/>
    <property type="molecule type" value="Genomic_DNA"/>
</dbReference>
<keyword evidence="6" id="KW-1185">Reference proteome</keyword>
<proteinExistence type="predicted"/>
<dbReference type="Proteomes" id="UP001176468">
    <property type="component" value="Unassembled WGS sequence"/>
</dbReference>
<reference evidence="5" key="1">
    <citation type="submission" date="2023-07" db="EMBL/GenBank/DDBJ databases">
        <authorList>
            <person name="Kim M.K."/>
        </authorList>
    </citation>
    <scope>NUCLEOTIDE SEQUENCE</scope>
    <source>
        <strain evidence="5">CA1-15</strain>
    </source>
</reference>
<sequence>MRLAMSVASMIMAPTPARADPISAAVLAFLGTQTATALALAVTTFLLTTAASLVLGLVAGALFGPKNNAQDRQASVAQMTIGENPREGILGEVGTGGSLADAFNDGGTDGTDYETLVIDVGDHRCHSLTGFYVGDVYVAFTGSGIVPGYNNQLEVYWLEGTEDQVMPACVTSFGGWDADSNLAGCAVVVVRYKADKPDAKNPIWTAGRPNFLWVVKGKLCYQPRKDSSIGGSGAHRWDDPSTWEWTDNLIDCRYNWVRGIYACDRIDQPGMLLVGRGLSAIEAPPERIFAYANTCDEAVALKAGGTEKRYRCNLVVRANEDYIATEEMFAAACAGVIIQVQGGVEVEPGAARSVVAEITDADFVVGESLTFNPFRTDTQRVNTVVPRYVEPTQRWVDHAAPLRRVLADLAEDGGPREETLTLTAVTSGTQAQRCGEIRRRLARLERSATVVLGPRFSHLEEGDWIAWTSVRHLKGERVVFRVSSYNLAESWRNTLAIEEISASCYSWTAAVDELVPGAVAEQQTPPVRAAPSGSDWALAGATLTSAGGSIPAIVFTGASGNAYAEQIVFEYRLDGGTDADWIDTGLATPSVTRREVTSVSPGADYEGAVSYVIGGTPTDRLVLGPVTAGDLGAPGASRGAYRLTGQSVDYPLTSNDTTITISTFSGLLDDGSTITFPAGSIGSLTGSTNYGVFWSISGSSYSVEADPALTSLANPDLVFLGWMVTSTGGTFPTAPTPPGGFGGNGTRPKNEFA</sequence>
<organism evidence="5 6">
    <name type="scientific">Sphingomonas immobilis</name>
    <dbReference type="NCBI Taxonomy" id="3063997"/>
    <lineage>
        <taxon>Bacteria</taxon>
        <taxon>Pseudomonadati</taxon>
        <taxon>Pseudomonadota</taxon>
        <taxon>Alphaproteobacteria</taxon>
        <taxon>Sphingomonadales</taxon>
        <taxon>Sphingomonadaceae</taxon>
        <taxon>Sphingomonas</taxon>
    </lineage>
</organism>
<gene>
    <name evidence="5" type="ORF">Q5H94_01920</name>
</gene>
<dbReference type="InterPro" id="IPR032876">
    <property type="entry name" value="J_dom"/>
</dbReference>
<protein>
    <submittedName>
        <fullName evidence="5">Phage tail protein</fullName>
    </submittedName>
</protein>
<evidence type="ECO:0000256" key="2">
    <source>
        <dbReference type="SAM" id="Phobius"/>
    </source>
</evidence>
<feature type="region of interest" description="Disordered" evidence="1">
    <location>
        <begin position="731"/>
        <end position="753"/>
    </location>
</feature>
<evidence type="ECO:0000313" key="5">
    <source>
        <dbReference type="EMBL" id="MDO7841071.1"/>
    </source>
</evidence>
<comment type="caution">
    <text evidence="5">The sequence shown here is derived from an EMBL/GenBank/DDBJ whole genome shotgun (WGS) entry which is preliminary data.</text>
</comment>
<feature type="transmembrane region" description="Helical" evidence="2">
    <location>
        <begin position="35"/>
        <end position="63"/>
    </location>
</feature>
<evidence type="ECO:0000256" key="1">
    <source>
        <dbReference type="SAM" id="MobiDB-lite"/>
    </source>
</evidence>
<feature type="chain" id="PRO_5045605685" evidence="3">
    <location>
        <begin position="20"/>
        <end position="753"/>
    </location>
</feature>
<evidence type="ECO:0000313" key="6">
    <source>
        <dbReference type="Proteomes" id="UP001176468"/>
    </source>
</evidence>
<dbReference type="Pfam" id="PF13550">
    <property type="entry name" value="Phage-tail_3"/>
    <property type="match status" value="1"/>
</dbReference>
<evidence type="ECO:0000256" key="3">
    <source>
        <dbReference type="SAM" id="SignalP"/>
    </source>
</evidence>
<keyword evidence="2" id="KW-1133">Transmembrane helix</keyword>
<keyword evidence="3" id="KW-0732">Signal</keyword>
<evidence type="ECO:0000259" key="4">
    <source>
        <dbReference type="Pfam" id="PF13550"/>
    </source>
</evidence>
<keyword evidence="2" id="KW-0812">Transmembrane</keyword>